<dbReference type="OrthoDB" id="3237269at2759"/>
<gene>
    <name evidence="16" type="ORF">TRAPUB_2868</name>
</gene>
<dbReference type="Pfam" id="PF17137">
    <property type="entry name" value="DUF5110"/>
    <property type="match status" value="1"/>
</dbReference>
<comment type="subcellular location">
    <subcellularLocation>
        <location evidence="1">Endoplasmic reticulum</location>
    </subcellularLocation>
</comment>
<evidence type="ECO:0000259" key="12">
    <source>
        <dbReference type="Pfam" id="PF01055"/>
    </source>
</evidence>
<dbReference type="STRING" id="154538.A0A1M2VFG2"/>
<dbReference type="SUPFAM" id="SSF51445">
    <property type="entry name" value="(Trans)glycosidases"/>
    <property type="match status" value="1"/>
</dbReference>
<dbReference type="SUPFAM" id="SSF51011">
    <property type="entry name" value="Glycosyl hydrolase domain"/>
    <property type="match status" value="1"/>
</dbReference>
<organism evidence="16 17">
    <name type="scientific">Trametes pubescens</name>
    <name type="common">White-rot fungus</name>
    <dbReference type="NCBI Taxonomy" id="154538"/>
    <lineage>
        <taxon>Eukaryota</taxon>
        <taxon>Fungi</taxon>
        <taxon>Dikarya</taxon>
        <taxon>Basidiomycota</taxon>
        <taxon>Agaricomycotina</taxon>
        <taxon>Agaricomycetes</taxon>
        <taxon>Polyporales</taxon>
        <taxon>Polyporaceae</taxon>
        <taxon>Trametes</taxon>
    </lineage>
</organism>
<dbReference type="Pfam" id="PF13802">
    <property type="entry name" value="Gal_mutarotas_2"/>
    <property type="match status" value="1"/>
</dbReference>
<feature type="domain" description="DUF5110" evidence="14">
    <location>
        <begin position="827"/>
        <end position="880"/>
    </location>
</feature>
<keyword evidence="7" id="KW-0325">Glycoprotein</keyword>
<dbReference type="PANTHER" id="PTHR22762">
    <property type="entry name" value="ALPHA-GLUCOSIDASE"/>
    <property type="match status" value="1"/>
</dbReference>
<feature type="domain" description="Glycosyl hydrolase family 31 C-terminal" evidence="15">
    <location>
        <begin position="718"/>
        <end position="809"/>
    </location>
</feature>
<protein>
    <recommendedName>
        <fullName evidence="9">Glucosidase II subunit alpha</fullName>
    </recommendedName>
</protein>
<evidence type="ECO:0000259" key="14">
    <source>
        <dbReference type="Pfam" id="PF17137"/>
    </source>
</evidence>
<dbReference type="InterPro" id="IPR033403">
    <property type="entry name" value="DUF5110"/>
</dbReference>
<keyword evidence="17" id="KW-1185">Reference proteome</keyword>
<keyword evidence="6" id="KW-0256">Endoplasmic reticulum</keyword>
<keyword evidence="5 10" id="KW-0378">Hydrolase</keyword>
<feature type="domain" description="Glycoside hydrolase family 31 TIM barrel" evidence="12">
    <location>
        <begin position="375"/>
        <end position="710"/>
    </location>
</feature>
<dbReference type="PANTHER" id="PTHR22762:SF54">
    <property type="entry name" value="BCDNA.GH04962"/>
    <property type="match status" value="1"/>
</dbReference>
<dbReference type="InterPro" id="IPR011013">
    <property type="entry name" value="Gal_mutarotase_sf_dom"/>
</dbReference>
<dbReference type="InterPro" id="IPR025887">
    <property type="entry name" value="Glyco_hydro_31_N_dom"/>
</dbReference>
<evidence type="ECO:0000313" key="16">
    <source>
        <dbReference type="EMBL" id="OJT06288.1"/>
    </source>
</evidence>
<dbReference type="Proteomes" id="UP000184267">
    <property type="component" value="Unassembled WGS sequence"/>
</dbReference>
<dbReference type="GO" id="GO:0006491">
    <property type="term" value="P:N-glycan processing"/>
    <property type="evidence" value="ECO:0007669"/>
    <property type="project" value="TreeGrafter"/>
</dbReference>
<reference evidence="16 17" key="1">
    <citation type="submission" date="2016-10" db="EMBL/GenBank/DDBJ databases">
        <title>Genome sequence of the basidiomycete white-rot fungus Trametes pubescens.</title>
        <authorList>
            <person name="Makela M.R."/>
            <person name="Granchi Z."/>
            <person name="Peng M."/>
            <person name="De Vries R.P."/>
            <person name="Grigoriev I."/>
            <person name="Riley R."/>
            <person name="Hilden K."/>
        </authorList>
    </citation>
    <scope>NUCLEOTIDE SEQUENCE [LARGE SCALE GENOMIC DNA]</scope>
    <source>
        <strain evidence="16 17">FBCC735</strain>
    </source>
</reference>
<evidence type="ECO:0000256" key="6">
    <source>
        <dbReference type="ARBA" id="ARBA00022824"/>
    </source>
</evidence>
<dbReference type="InterPro" id="IPR048395">
    <property type="entry name" value="Glyco_hydro_31_C"/>
</dbReference>
<evidence type="ECO:0000259" key="15">
    <source>
        <dbReference type="Pfam" id="PF21365"/>
    </source>
</evidence>
<dbReference type="Gene3D" id="2.60.40.1180">
    <property type="entry name" value="Golgi alpha-mannosidase II"/>
    <property type="match status" value="2"/>
</dbReference>
<keyword evidence="4 11" id="KW-0732">Signal</keyword>
<accession>A0A1M2VFG2</accession>
<comment type="pathway">
    <text evidence="2">Glycan metabolism; N-glycan metabolism.</text>
</comment>
<evidence type="ECO:0000259" key="13">
    <source>
        <dbReference type="Pfam" id="PF13802"/>
    </source>
</evidence>
<dbReference type="Gene3D" id="2.60.40.1760">
    <property type="entry name" value="glycosyl hydrolase (family 31)"/>
    <property type="match status" value="1"/>
</dbReference>
<feature type="chain" id="PRO_5012228463" description="Glucosidase II subunit alpha" evidence="11">
    <location>
        <begin position="19"/>
        <end position="978"/>
    </location>
</feature>
<name>A0A1M2VFG2_TRAPU</name>
<feature type="domain" description="Glycoside hydrolase family 31 N-terminal" evidence="13">
    <location>
        <begin position="85"/>
        <end position="331"/>
    </location>
</feature>
<dbReference type="GO" id="GO:0030246">
    <property type="term" value="F:carbohydrate binding"/>
    <property type="evidence" value="ECO:0007669"/>
    <property type="project" value="InterPro"/>
</dbReference>
<evidence type="ECO:0000256" key="7">
    <source>
        <dbReference type="ARBA" id="ARBA00023180"/>
    </source>
</evidence>
<evidence type="ECO:0000256" key="8">
    <source>
        <dbReference type="ARBA" id="ARBA00023295"/>
    </source>
</evidence>
<evidence type="ECO:0000256" key="10">
    <source>
        <dbReference type="RuleBase" id="RU361185"/>
    </source>
</evidence>
<dbReference type="GO" id="GO:0090599">
    <property type="term" value="F:alpha-glucosidase activity"/>
    <property type="evidence" value="ECO:0007669"/>
    <property type="project" value="TreeGrafter"/>
</dbReference>
<evidence type="ECO:0000256" key="2">
    <source>
        <dbReference type="ARBA" id="ARBA00004833"/>
    </source>
</evidence>
<evidence type="ECO:0000313" key="17">
    <source>
        <dbReference type="Proteomes" id="UP000184267"/>
    </source>
</evidence>
<dbReference type="OMA" id="HWALGYH"/>
<dbReference type="GO" id="GO:0017177">
    <property type="term" value="C:glucosidase II complex"/>
    <property type="evidence" value="ECO:0007669"/>
    <property type="project" value="TreeGrafter"/>
</dbReference>
<proteinExistence type="inferred from homology"/>
<keyword evidence="8 10" id="KW-0326">Glycosidase</keyword>
<dbReference type="CDD" id="cd14752">
    <property type="entry name" value="GH31_N"/>
    <property type="match status" value="1"/>
</dbReference>
<dbReference type="InterPro" id="IPR013780">
    <property type="entry name" value="Glyco_hydro_b"/>
</dbReference>
<dbReference type="EMBL" id="MNAD01001330">
    <property type="protein sequence ID" value="OJT06288.1"/>
    <property type="molecule type" value="Genomic_DNA"/>
</dbReference>
<evidence type="ECO:0000256" key="1">
    <source>
        <dbReference type="ARBA" id="ARBA00004240"/>
    </source>
</evidence>
<dbReference type="InterPro" id="IPR000322">
    <property type="entry name" value="Glyco_hydro_31_TIM"/>
</dbReference>
<comment type="caution">
    <text evidence="16">The sequence shown here is derived from an EMBL/GenBank/DDBJ whole genome shotgun (WGS) entry which is preliminary data.</text>
</comment>
<evidence type="ECO:0000256" key="5">
    <source>
        <dbReference type="ARBA" id="ARBA00022801"/>
    </source>
</evidence>
<dbReference type="Pfam" id="PF21365">
    <property type="entry name" value="Glyco_hydro_31_3rd"/>
    <property type="match status" value="1"/>
</dbReference>
<evidence type="ECO:0000256" key="11">
    <source>
        <dbReference type="SAM" id="SignalP"/>
    </source>
</evidence>
<dbReference type="SUPFAM" id="SSF74650">
    <property type="entry name" value="Galactose mutarotase-like"/>
    <property type="match status" value="1"/>
</dbReference>
<dbReference type="CDD" id="cd06603">
    <property type="entry name" value="GH31_GANC_GANAB_alpha"/>
    <property type="match status" value="1"/>
</dbReference>
<dbReference type="AlphaFoldDB" id="A0A1M2VFG2"/>
<feature type="signal peptide" evidence="11">
    <location>
        <begin position="1"/>
        <end position="18"/>
    </location>
</feature>
<evidence type="ECO:0000256" key="4">
    <source>
        <dbReference type="ARBA" id="ARBA00022729"/>
    </source>
</evidence>
<evidence type="ECO:0000256" key="3">
    <source>
        <dbReference type="ARBA" id="ARBA00007806"/>
    </source>
</evidence>
<dbReference type="InterPro" id="IPR017853">
    <property type="entry name" value="GH"/>
</dbReference>
<dbReference type="Pfam" id="PF01055">
    <property type="entry name" value="Glyco_hydro_31_2nd"/>
    <property type="match status" value="1"/>
</dbReference>
<comment type="similarity">
    <text evidence="3 10">Belongs to the glycosyl hydrolase 31 family.</text>
</comment>
<dbReference type="GO" id="GO:0005975">
    <property type="term" value="P:carbohydrate metabolic process"/>
    <property type="evidence" value="ECO:0007669"/>
    <property type="project" value="InterPro"/>
</dbReference>
<evidence type="ECO:0000256" key="9">
    <source>
        <dbReference type="ARBA" id="ARBA00042895"/>
    </source>
</evidence>
<sequence length="978" mass="110396">MRVLSAALVLAALPTAFAVKAHDFKTCSQAGFCRRGRALSSRAKENPAWRSPYVIDASSVALSSDQAVFTAVVKSQLYPEVNFGLDVRIHDDGVVRVRMDEVGGLRQRYNEAASWALLEEPKVSNAIQWTVAKDSVRAKYGPKNDVEVVVAFEPLKVTLLQGGKEQVVLNGRGLLHMEHFRTKESVAKAREEVANPEEGLDTDDSQAVMEQTLPRTAWFEGETEDGWWEETFNSFTDNKPRGPESLSLDIDFPNHGHVYGIPQHATRLSLPTTTGEDAYYTEPYRLFNADVFEYLADSTMSLYGSIPFLQAHSAESTVGIFNAIGSEAWIDIGRPSPKSTTTHWLSETGILDVFILPGPTIADVFAQYARLTGTPALPAHWALGYHQCRWNYISSEDVRSVQKRFDEEDIPVDVFWLDIEYAEDHKYFMWDHKLFPDPVEMTKDVEAIERKMVVIVDPHLKRVDDYPVYKEATEIDVLVKLKDGQSNYEGWCWSGSSAWVDYFNPKSWDWWKGLFKVDSQGNSWHWVESTVNTYIWNDMNEPSIFNGPEISMPRENIHHGGWEHRDLHNINGMLFHNLTAQAVKERTDPPRRPFVLTRSFYAGSQRFGAMWTGDNLGTWEHMAVGVKMVLANNIGGFSFAGSDVGGFFGNPEPEMLVRWYAVGIFSPFLRAHAHIDTKRREPYLLDEPYKSIVRDILRLRYTMLPVWYTAFREASVTGLPVLRPHYVAFPHDEAGFAIDDQYFVGSSGLLVKPVTRKSATEETVYLPEDQVYYDYFSHHAYRGAAKGKNITVPAELHQIPLFIRGGSIVPTRERPRRSSPLMKQDPFTLRIALDQDGNARGELYLDDGETYSHEKGDFIWREYTATRPGKKSRSVRIHSRNLATQKPGEAVDGVALATYDSANDFARSIAGVRIEKIVILGMPAKPVTVTKVGGKTQMEWTFTPGVAASDKKEGTASVLVIKDPKLSVLMDWEVIVHA</sequence>
<dbReference type="Gene3D" id="3.20.20.80">
    <property type="entry name" value="Glycosidases"/>
    <property type="match status" value="2"/>
</dbReference>